<evidence type="ECO:0000256" key="1">
    <source>
        <dbReference type="ARBA" id="ARBA00001947"/>
    </source>
</evidence>
<keyword evidence="5 10" id="KW-0808">Transferase</keyword>
<comment type="similarity">
    <text evidence="2 10">Belongs to the PduL family.</text>
</comment>
<dbReference type="STRING" id="1121326.CLMAG_39300"/>
<dbReference type="EC" id="2.3.1.222" evidence="3 10"/>
<dbReference type="EMBL" id="LWAE01000004">
    <property type="protein sequence ID" value="KZL91019.1"/>
    <property type="molecule type" value="Genomic_DNA"/>
</dbReference>
<name>A0A162SBF3_9CLOT</name>
<comment type="caution">
    <text evidence="11">The sequence shown here is derived from an EMBL/GenBank/DDBJ whole genome shotgun (WGS) entry which is preliminary data.</text>
</comment>
<evidence type="ECO:0000256" key="7">
    <source>
        <dbReference type="ARBA" id="ARBA00022833"/>
    </source>
</evidence>
<dbReference type="PIRSF" id="PIRSF010130">
    <property type="entry name" value="PduL"/>
    <property type="match status" value="1"/>
</dbReference>
<comment type="pathway">
    <text evidence="10">Polyol metabolism; 1,2-propanediol degradation.</text>
</comment>
<organism evidence="11 12">
    <name type="scientific">Clostridium magnum DSM 2767</name>
    <dbReference type="NCBI Taxonomy" id="1121326"/>
    <lineage>
        <taxon>Bacteria</taxon>
        <taxon>Bacillati</taxon>
        <taxon>Bacillota</taxon>
        <taxon>Clostridia</taxon>
        <taxon>Eubacteriales</taxon>
        <taxon>Clostridiaceae</taxon>
        <taxon>Clostridium</taxon>
    </lineage>
</organism>
<keyword evidence="7" id="KW-0862">Zinc</keyword>
<protein>
    <recommendedName>
        <fullName evidence="4 10">Phosphate propanoyltransferase</fullName>
        <ecNumber evidence="3 10">2.3.1.222</ecNumber>
    </recommendedName>
</protein>
<keyword evidence="8 10" id="KW-0012">Acyltransferase</keyword>
<evidence type="ECO:0000256" key="4">
    <source>
        <dbReference type="ARBA" id="ARBA00020837"/>
    </source>
</evidence>
<dbReference type="PANTHER" id="PTHR39453:SF1">
    <property type="entry name" value="PHOSPHATE PROPANOYLTRANSFERASE"/>
    <property type="match status" value="1"/>
</dbReference>
<sequence>MKLNDMLVKDIVWEIIKKSKIKDRSLCIPVGVSNRHIHLTQEDLDTLFGNGYKLTIKKELSQPGQFAAEETVCIAGPRGCFTNVRILGPVRKYSQIEISKTDAFSLGIKAPVRNSGNISGSASLCVIGPKGMKVFNENVICAKRHIHMTEKQSQLFGVKDNDLVDVETLGERKVVFNNVLIRVTEDSDLEMHVDTDEANATEIKNKDLVRITGKNR</sequence>
<evidence type="ECO:0000256" key="8">
    <source>
        <dbReference type="ARBA" id="ARBA00023315"/>
    </source>
</evidence>
<dbReference type="RefSeq" id="WP_066626169.1">
    <property type="nucleotide sequence ID" value="NZ_FQXL01000032.1"/>
</dbReference>
<dbReference type="Proteomes" id="UP000076603">
    <property type="component" value="Unassembled WGS sequence"/>
</dbReference>
<accession>A0A162SBF3</accession>
<evidence type="ECO:0000256" key="2">
    <source>
        <dbReference type="ARBA" id="ARBA00007342"/>
    </source>
</evidence>
<keyword evidence="6" id="KW-0479">Metal-binding</keyword>
<comment type="cofactor">
    <cofactor evidence="1">
        <name>Zn(2+)</name>
        <dbReference type="ChEBI" id="CHEBI:29105"/>
    </cofactor>
</comment>
<reference evidence="11 12" key="1">
    <citation type="submission" date="2016-04" db="EMBL/GenBank/DDBJ databases">
        <title>Genome sequence of Clostridium magnum DSM 2767.</title>
        <authorList>
            <person name="Poehlein A."/>
            <person name="Uhlig R."/>
            <person name="Fischer R."/>
            <person name="Bahl H."/>
            <person name="Daniel R."/>
        </authorList>
    </citation>
    <scope>NUCLEOTIDE SEQUENCE [LARGE SCALE GENOMIC DNA]</scope>
    <source>
        <strain evidence="11 12">DSM 2767</strain>
    </source>
</reference>
<evidence type="ECO:0000256" key="10">
    <source>
        <dbReference type="PIRNR" id="PIRNR010130"/>
    </source>
</evidence>
<dbReference type="InterPro" id="IPR008300">
    <property type="entry name" value="PTAC"/>
</dbReference>
<proteinExistence type="inferred from homology"/>
<dbReference type="Pfam" id="PF06130">
    <property type="entry name" value="PTAC"/>
    <property type="match status" value="1"/>
</dbReference>
<evidence type="ECO:0000256" key="3">
    <source>
        <dbReference type="ARBA" id="ARBA00012206"/>
    </source>
</evidence>
<evidence type="ECO:0000256" key="6">
    <source>
        <dbReference type="ARBA" id="ARBA00022723"/>
    </source>
</evidence>
<evidence type="ECO:0000313" key="11">
    <source>
        <dbReference type="EMBL" id="KZL91019.1"/>
    </source>
</evidence>
<dbReference type="NCBIfam" id="NF011652">
    <property type="entry name" value="PRK15070.1"/>
    <property type="match status" value="1"/>
</dbReference>
<dbReference type="GO" id="GO:0046872">
    <property type="term" value="F:metal ion binding"/>
    <property type="evidence" value="ECO:0007669"/>
    <property type="project" value="UniProtKB-KW"/>
</dbReference>
<keyword evidence="12" id="KW-1185">Reference proteome</keyword>
<evidence type="ECO:0000256" key="9">
    <source>
        <dbReference type="ARBA" id="ARBA00047589"/>
    </source>
</evidence>
<dbReference type="UniPathway" id="UPA00621"/>
<evidence type="ECO:0000313" key="12">
    <source>
        <dbReference type="Proteomes" id="UP000076603"/>
    </source>
</evidence>
<dbReference type="GO" id="GO:0016747">
    <property type="term" value="F:acyltransferase activity, transferring groups other than amino-acyl groups"/>
    <property type="evidence" value="ECO:0007669"/>
    <property type="project" value="InterPro"/>
</dbReference>
<dbReference type="PANTHER" id="PTHR39453">
    <property type="entry name" value="PHOSPHATE PROPANOYLTRANSFERASE"/>
    <property type="match status" value="1"/>
</dbReference>
<comment type="function">
    <text evidence="10">Involved in 1,2-propanediol (1,2-PD) degradation by catalyzing the conversion of propanoyl-CoA to propanoyl-phosphate.</text>
</comment>
<dbReference type="GO" id="GO:0051144">
    <property type="term" value="P:1,2-propanediol catabolic process"/>
    <property type="evidence" value="ECO:0007669"/>
    <property type="project" value="UniProtKB-UniPathway"/>
</dbReference>
<evidence type="ECO:0000256" key="5">
    <source>
        <dbReference type="ARBA" id="ARBA00022679"/>
    </source>
</evidence>
<dbReference type="OrthoDB" id="9784365at2"/>
<gene>
    <name evidence="11" type="primary">pduL_3</name>
    <name evidence="11" type="ORF">CLMAG_39300</name>
</gene>
<comment type="catalytic activity">
    <reaction evidence="9 10">
        <text>propanoyl-CoA + phosphate = propanoyl phosphate + CoA</text>
        <dbReference type="Rhea" id="RHEA:28046"/>
        <dbReference type="ChEBI" id="CHEBI:43474"/>
        <dbReference type="ChEBI" id="CHEBI:57287"/>
        <dbReference type="ChEBI" id="CHEBI:57392"/>
        <dbReference type="ChEBI" id="CHEBI:58933"/>
        <dbReference type="EC" id="2.3.1.222"/>
    </reaction>
</comment>
<dbReference type="PATRIC" id="fig|1121326.3.peg.3977"/>
<dbReference type="AlphaFoldDB" id="A0A162SBF3"/>